<dbReference type="GO" id="GO:0016853">
    <property type="term" value="F:isomerase activity"/>
    <property type="evidence" value="ECO:0007669"/>
    <property type="project" value="UniProtKB-KW"/>
</dbReference>
<feature type="domain" description="Enoyl-CoA hydratase/isomerase" evidence="4">
    <location>
        <begin position="161"/>
        <end position="433"/>
    </location>
</feature>
<dbReference type="InterPro" id="IPR045004">
    <property type="entry name" value="ECH_dom"/>
</dbReference>
<dbReference type="CDD" id="cd06558">
    <property type="entry name" value="crotonase-like"/>
    <property type="match status" value="1"/>
</dbReference>
<keyword evidence="5" id="KW-0413">Isomerase</keyword>
<evidence type="ECO:0000313" key="5">
    <source>
        <dbReference type="EMBL" id="CAD2217070.1"/>
    </source>
</evidence>
<dbReference type="SUPFAM" id="SSF52096">
    <property type="entry name" value="ClpP/crotonase"/>
    <property type="match status" value="1"/>
</dbReference>
<evidence type="ECO:0000259" key="4">
    <source>
        <dbReference type="Pfam" id="PF16113"/>
    </source>
</evidence>
<dbReference type="PANTHER" id="PTHR43176">
    <property type="entry name" value="3-HYDROXYISOBUTYRYL-COA HYDROLASE-RELATED"/>
    <property type="match status" value="1"/>
</dbReference>
<keyword evidence="6" id="KW-1185">Reference proteome</keyword>
<reference evidence="5 6" key="1">
    <citation type="submission" date="2020-08" db="EMBL/GenBank/DDBJ databases">
        <authorList>
            <person name="Newling K."/>
            <person name="Davey J."/>
            <person name="Forrester S."/>
        </authorList>
    </citation>
    <scope>NUCLEOTIDE SEQUENCE [LARGE SCALE GENOMIC DNA]</scope>
    <source>
        <strain evidence="6">Crithidia deanei Carvalho (ATCC PRA-265)</strain>
    </source>
</reference>
<keyword evidence="3" id="KW-0378">Hydrolase</keyword>
<dbReference type="Gene3D" id="3.90.226.10">
    <property type="entry name" value="2-enoyl-CoA Hydratase, Chain A, domain 1"/>
    <property type="match status" value="1"/>
</dbReference>
<name>A0A7G2CB25_9TRYP</name>
<dbReference type="GO" id="GO:0003860">
    <property type="term" value="F:3-hydroxyisobutyryl-CoA hydrolase activity"/>
    <property type="evidence" value="ECO:0007669"/>
    <property type="project" value="UniProtKB-EC"/>
</dbReference>
<dbReference type="Proteomes" id="UP000515908">
    <property type="component" value="Chromosome 08"/>
</dbReference>
<sequence length="457" mass="51120">MKRSGLLRMSILAAAIYKQKINAAPMVLKEDFDRTRLITLKNDKALNSVTPGMFCWLRDFYIHYPHSEDVLTIKDKDHRGDGAIYVLTGDGEKSFCAGGDVVTLSKREPEGALEEAILLELQLYYYLWHTCHGPLEEIPFLLNYKNVRFDRITPPPVQPLRNKYVSLWNGYVFGGGAGLSMHGQYRVACPNTLFAMPEASLGFFPDVASAYFLPRLERKSEYHTGDGVPGLGLYLGLMGARVKGSDLVHAGIATHFVDSVATLRKLQETLCDAAPEDVDKVMESYCVPRETLPPFSLDPLRPLLERVFRLHEGTTLDHVVKELQRTAADKGAPEVEKTFAGNTLEKIGCGGPVVMDGSREKAVLCPSSLVTTLHMQLRGSAEPTPAKTNEREYYGTLNSAMGEGNFMEGIRSLLTEKDNKPNWKPSTLAEAMRDEQLVQRLFDHKNYRKFDLFTPPE</sequence>
<organism evidence="5 6">
    <name type="scientific">Angomonas deanei</name>
    <dbReference type="NCBI Taxonomy" id="59799"/>
    <lineage>
        <taxon>Eukaryota</taxon>
        <taxon>Discoba</taxon>
        <taxon>Euglenozoa</taxon>
        <taxon>Kinetoplastea</taxon>
        <taxon>Metakinetoplastina</taxon>
        <taxon>Trypanosomatida</taxon>
        <taxon>Trypanosomatidae</taxon>
        <taxon>Strigomonadinae</taxon>
        <taxon>Angomonas</taxon>
    </lineage>
</organism>
<evidence type="ECO:0000313" key="6">
    <source>
        <dbReference type="Proteomes" id="UP000515908"/>
    </source>
</evidence>
<evidence type="ECO:0000256" key="3">
    <source>
        <dbReference type="ARBA" id="ARBA00022801"/>
    </source>
</evidence>
<dbReference type="EMBL" id="LR877152">
    <property type="protein sequence ID" value="CAD2217070.1"/>
    <property type="molecule type" value="Genomic_DNA"/>
</dbReference>
<dbReference type="AlphaFoldDB" id="A0A7G2CB25"/>
<feature type="domain" description="Enoyl-CoA hydratase/isomerase" evidence="4">
    <location>
        <begin position="36"/>
        <end position="118"/>
    </location>
</feature>
<dbReference type="PANTHER" id="PTHR43176:SF3">
    <property type="entry name" value="3-HYDROXYISOBUTYRYL-COA HYDROLASE, MITOCHONDRIAL"/>
    <property type="match status" value="1"/>
</dbReference>
<evidence type="ECO:0000256" key="2">
    <source>
        <dbReference type="ARBA" id="ARBA00011915"/>
    </source>
</evidence>
<gene>
    <name evidence="5" type="ORF">ADEAN_000454800</name>
</gene>
<protein>
    <recommendedName>
        <fullName evidence="2">3-hydroxyisobutyryl-CoA hydrolase</fullName>
        <ecNumber evidence="2">3.1.2.4</ecNumber>
    </recommendedName>
</protein>
<dbReference type="InterPro" id="IPR029045">
    <property type="entry name" value="ClpP/crotonase-like_dom_sf"/>
</dbReference>
<accession>A0A7G2CB25</accession>
<dbReference type="Pfam" id="PF16113">
    <property type="entry name" value="ECH_2"/>
    <property type="match status" value="2"/>
</dbReference>
<dbReference type="InterPro" id="IPR032259">
    <property type="entry name" value="HIBYL-CoA-H"/>
</dbReference>
<evidence type="ECO:0000256" key="1">
    <source>
        <dbReference type="ARBA" id="ARBA00001709"/>
    </source>
</evidence>
<dbReference type="GO" id="GO:0006574">
    <property type="term" value="P:L-valine catabolic process"/>
    <property type="evidence" value="ECO:0007669"/>
    <property type="project" value="TreeGrafter"/>
</dbReference>
<comment type="catalytic activity">
    <reaction evidence="1">
        <text>3-hydroxy-2-methylpropanoyl-CoA + H2O = 3-hydroxy-2-methylpropanoate + CoA + H(+)</text>
        <dbReference type="Rhea" id="RHEA:20888"/>
        <dbReference type="ChEBI" id="CHEBI:11805"/>
        <dbReference type="ChEBI" id="CHEBI:15377"/>
        <dbReference type="ChEBI" id="CHEBI:15378"/>
        <dbReference type="ChEBI" id="CHEBI:57287"/>
        <dbReference type="ChEBI" id="CHEBI:57340"/>
        <dbReference type="EC" id="3.1.2.4"/>
    </reaction>
</comment>
<dbReference type="VEuPathDB" id="TriTrypDB:ADEAN_000454800"/>
<proteinExistence type="predicted"/>
<dbReference type="EC" id="3.1.2.4" evidence="2"/>